<keyword evidence="4" id="KW-1185">Reference proteome</keyword>
<feature type="transmembrane region" description="Helical" evidence="1">
    <location>
        <begin position="9"/>
        <end position="29"/>
    </location>
</feature>
<feature type="transmembrane region" description="Helical" evidence="1">
    <location>
        <begin position="35"/>
        <end position="56"/>
    </location>
</feature>
<organism evidence="2 5">
    <name type="scientific">Listeria welshimeri</name>
    <dbReference type="NCBI Taxonomy" id="1643"/>
    <lineage>
        <taxon>Bacteria</taxon>
        <taxon>Bacillati</taxon>
        <taxon>Bacillota</taxon>
        <taxon>Bacilli</taxon>
        <taxon>Bacillales</taxon>
        <taxon>Listeriaceae</taxon>
        <taxon>Listeria</taxon>
    </lineage>
</organism>
<sequence>MRQYKVKRVLTIIVACLYSFMLMRIVQGVNLFGDMVTVIVVVLAILIGSTGTLLLSKDKAQEEYVKDKLEKDERYINIRKTFSFYFIIVVAGIIPIILVLLNLNGIEQVSLSSLAIFLIAISLIYTIMLDIIRKKV</sequence>
<evidence type="ECO:0000256" key="1">
    <source>
        <dbReference type="SAM" id="Phobius"/>
    </source>
</evidence>
<feature type="transmembrane region" description="Helical" evidence="1">
    <location>
        <begin position="82"/>
        <end position="103"/>
    </location>
</feature>
<evidence type="ECO:0000313" key="5">
    <source>
        <dbReference type="Proteomes" id="UP000522007"/>
    </source>
</evidence>
<evidence type="ECO:0000313" key="3">
    <source>
        <dbReference type="EMBL" id="PDK40705.1"/>
    </source>
</evidence>
<dbReference type="OMA" id="YMIALEF"/>
<evidence type="ECO:0000313" key="2">
    <source>
        <dbReference type="EMBL" id="MBC1322424.1"/>
    </source>
</evidence>
<keyword evidence="2" id="KW-0808">Transferase</keyword>
<dbReference type="GeneID" id="61188268"/>
<comment type="caution">
    <text evidence="2">The sequence shown here is derived from an EMBL/GenBank/DDBJ whole genome shotgun (WGS) entry which is preliminary data.</text>
</comment>
<keyword evidence="1" id="KW-1133">Transmembrane helix</keyword>
<dbReference type="AlphaFoldDB" id="A0A7X0W6N2"/>
<dbReference type="Proteomes" id="UP000522007">
    <property type="component" value="Unassembled WGS sequence"/>
</dbReference>
<dbReference type="Proteomes" id="UP000219632">
    <property type="component" value="Unassembled WGS sequence"/>
</dbReference>
<keyword evidence="1" id="KW-0812">Transmembrane</keyword>
<dbReference type="RefSeq" id="WP_011701231.1">
    <property type="nucleotide sequence ID" value="NZ_CBCSAN010000001.1"/>
</dbReference>
<dbReference type="GO" id="GO:0016740">
    <property type="term" value="F:transferase activity"/>
    <property type="evidence" value="ECO:0007669"/>
    <property type="project" value="UniProtKB-KW"/>
</dbReference>
<reference evidence="2 5" key="2">
    <citation type="submission" date="2020-03" db="EMBL/GenBank/DDBJ databases">
        <title>Soil Listeria distribution.</title>
        <authorList>
            <person name="Liao J."/>
            <person name="Wiedmann M."/>
        </authorList>
    </citation>
    <scope>NUCLEOTIDE SEQUENCE [LARGE SCALE GENOMIC DNA]</scope>
    <source>
        <strain evidence="2 5">FSL L7-1829</strain>
    </source>
</reference>
<proteinExistence type="predicted"/>
<dbReference type="EMBL" id="NYPG01000006">
    <property type="protein sequence ID" value="PDK40705.1"/>
    <property type="molecule type" value="Genomic_DNA"/>
</dbReference>
<reference evidence="3 4" key="1">
    <citation type="submission" date="2017-09" db="EMBL/GenBank/DDBJ databases">
        <title>Draft Genomes of 144 Listeria Monocytogenes isolates from foods.</title>
        <authorList>
            <person name="Wu C.H."/>
            <person name="Ng J."/>
            <person name="Kiang D."/>
            <person name="Chen C.-Y."/>
            <person name="Frink S."/>
            <person name="Lafrades M."/>
            <person name="Morales C."/>
            <person name="Park P."/>
            <person name="Zwick M."/>
        </authorList>
    </citation>
    <scope>NUCLEOTIDE SEQUENCE [LARGE SCALE GENOMIC DNA]</scope>
    <source>
        <strain evidence="3 4">CDPHFDLB-F14M01633.75-2</strain>
    </source>
</reference>
<dbReference type="EMBL" id="JAAROP010000003">
    <property type="protein sequence ID" value="MBC1322424.1"/>
    <property type="molecule type" value="Genomic_DNA"/>
</dbReference>
<gene>
    <name evidence="3" type="ORF">AFZ32_11590</name>
    <name evidence="2" type="ORF">HB853_05645</name>
</gene>
<feature type="transmembrane region" description="Helical" evidence="1">
    <location>
        <begin position="109"/>
        <end position="132"/>
    </location>
</feature>
<protein>
    <submittedName>
        <fullName evidence="2">2'-O-methyl transferase</fullName>
    </submittedName>
</protein>
<keyword evidence="1" id="KW-0472">Membrane</keyword>
<name>A0A7X0W6N2_LISWE</name>
<evidence type="ECO:0000313" key="4">
    <source>
        <dbReference type="Proteomes" id="UP000219632"/>
    </source>
</evidence>
<accession>A0A7X0W6N2</accession>